<name>A0ABU4NRB4_9ACTN</name>
<gene>
    <name evidence="1" type="ORF">PV662_36840</name>
</gene>
<evidence type="ECO:0000313" key="1">
    <source>
        <dbReference type="EMBL" id="MDX3705217.1"/>
    </source>
</evidence>
<proteinExistence type="predicted"/>
<dbReference type="RefSeq" id="WP_210551046.1">
    <property type="nucleotide sequence ID" value="NZ_JARAYT010000010.1"/>
</dbReference>
<protein>
    <submittedName>
        <fullName evidence="1">Uncharacterized protein</fullName>
    </submittedName>
</protein>
<accession>A0ABU4NRB4</accession>
<reference evidence="1 2" key="1">
    <citation type="journal article" date="2023" name="Microb. Genom.">
        <title>Mesoterricola silvestris gen. nov., sp. nov., Mesoterricola sediminis sp. nov., Geothrix oryzae sp. nov., Geothrix edaphica sp. nov., Geothrix rubra sp. nov., and Geothrix limicola sp. nov., six novel members of Acidobacteriota isolated from soils.</title>
        <authorList>
            <person name="Weisberg A.J."/>
            <person name="Pearce E."/>
            <person name="Kramer C.G."/>
            <person name="Chang J.H."/>
            <person name="Clarke C.R."/>
        </authorList>
    </citation>
    <scope>NUCLEOTIDE SEQUENCE [LARGE SCALE GENOMIC DNA]</scope>
    <source>
        <strain evidence="1 2">ID09-01A</strain>
    </source>
</reference>
<dbReference type="EMBL" id="JARAYU010000018">
    <property type="protein sequence ID" value="MDX3705217.1"/>
    <property type="molecule type" value="Genomic_DNA"/>
</dbReference>
<organism evidence="1 2">
    <name type="scientific">Streptomyces europaeiscabiei</name>
    <dbReference type="NCBI Taxonomy" id="146819"/>
    <lineage>
        <taxon>Bacteria</taxon>
        <taxon>Bacillati</taxon>
        <taxon>Actinomycetota</taxon>
        <taxon>Actinomycetes</taxon>
        <taxon>Kitasatosporales</taxon>
        <taxon>Streptomycetaceae</taxon>
        <taxon>Streptomyces</taxon>
    </lineage>
</organism>
<evidence type="ECO:0000313" key="2">
    <source>
        <dbReference type="Proteomes" id="UP001271274"/>
    </source>
</evidence>
<sequence>MGLFNRNTQTETDRLATTVADLPPRAADWTPQQLAQFTEQSNRAMREQNGLDPNAS</sequence>
<comment type="caution">
    <text evidence="1">The sequence shown here is derived from an EMBL/GenBank/DDBJ whole genome shotgun (WGS) entry which is preliminary data.</text>
</comment>
<dbReference type="Proteomes" id="UP001271274">
    <property type="component" value="Unassembled WGS sequence"/>
</dbReference>
<keyword evidence="2" id="KW-1185">Reference proteome</keyword>